<dbReference type="Proteomes" id="UP000001511">
    <property type="component" value="Chromosome"/>
</dbReference>
<reference evidence="1 2" key="1">
    <citation type="journal article" date="2010" name="PLoS ONE">
        <title>Genome erosion in a nitrogen-fixing vertically transmitted endosymbiotic multicellular cyanobacterium.</title>
        <authorList>
            <person name="Ran L."/>
            <person name="Larsson J."/>
            <person name="Vigil-Stenman T."/>
            <person name="Nylander J.A."/>
            <person name="Ininbergs K."/>
            <person name="Zheng W.W."/>
            <person name="Lapidus A."/>
            <person name="Lowry S."/>
            <person name="Haselkorn R."/>
            <person name="Bergman B."/>
        </authorList>
    </citation>
    <scope>NUCLEOTIDE SEQUENCE [LARGE SCALE GENOMIC DNA]</scope>
    <source>
        <strain evidence="1 2">0708</strain>
    </source>
</reference>
<dbReference type="EMBL" id="CP002059">
    <property type="protein sequence ID" value="ADI64715.1"/>
    <property type="molecule type" value="Genomic_DNA"/>
</dbReference>
<dbReference type="KEGG" id="naz:Aazo_2883"/>
<keyword evidence="2" id="KW-1185">Reference proteome</keyword>
<dbReference type="AlphaFoldDB" id="D7E0Q9"/>
<evidence type="ECO:0000313" key="2">
    <source>
        <dbReference type="Proteomes" id="UP000001511"/>
    </source>
</evidence>
<protein>
    <submittedName>
        <fullName evidence="1">Uncharacterized protein</fullName>
    </submittedName>
</protein>
<evidence type="ECO:0000313" key="1">
    <source>
        <dbReference type="EMBL" id="ADI64715.1"/>
    </source>
</evidence>
<accession>D7E0Q9</accession>
<proteinExistence type="predicted"/>
<sequence length="95" mass="10623">MVSLFTPYCTIFGSQTQAGSNVVAPLLTLVTILRFQKRYDKINYRGSFTTTPKTPLNLRFSSALDELYNYSDILTNSELAKVGAVKICEYKLEGS</sequence>
<dbReference type="HOGENOM" id="CLU_2370037_0_0_3"/>
<organism evidence="1 2">
    <name type="scientific">Nostoc azollae (strain 0708)</name>
    <name type="common">Anabaena azollae (strain 0708)</name>
    <dbReference type="NCBI Taxonomy" id="551115"/>
    <lineage>
        <taxon>Bacteria</taxon>
        <taxon>Bacillati</taxon>
        <taxon>Cyanobacteriota</taxon>
        <taxon>Cyanophyceae</taxon>
        <taxon>Nostocales</taxon>
        <taxon>Nostocaceae</taxon>
        <taxon>Trichormus</taxon>
    </lineage>
</organism>
<name>D7E0Q9_NOSA0</name>
<gene>
    <name evidence="1" type="ordered locus">Aazo_2883</name>
</gene>